<feature type="transmembrane region" description="Helical" evidence="13">
    <location>
        <begin position="328"/>
        <end position="349"/>
    </location>
</feature>
<dbReference type="EMBL" id="FWZT01000031">
    <property type="protein sequence ID" value="SMF77201.1"/>
    <property type="molecule type" value="Genomic_DNA"/>
</dbReference>
<dbReference type="GO" id="GO:0000155">
    <property type="term" value="F:phosphorelay sensor kinase activity"/>
    <property type="evidence" value="ECO:0007669"/>
    <property type="project" value="InterPro"/>
</dbReference>
<evidence type="ECO:0000256" key="4">
    <source>
        <dbReference type="ARBA" id="ARBA00022475"/>
    </source>
</evidence>
<feature type="transmembrane region" description="Helical" evidence="13">
    <location>
        <begin position="233"/>
        <end position="252"/>
    </location>
</feature>
<dbReference type="RefSeq" id="WP_132325200.1">
    <property type="nucleotide sequence ID" value="NZ_FWZT01000031.1"/>
</dbReference>
<dbReference type="Gene3D" id="3.40.50.2300">
    <property type="match status" value="1"/>
</dbReference>
<feature type="transmembrane region" description="Helical" evidence="13">
    <location>
        <begin position="302"/>
        <end position="322"/>
    </location>
</feature>
<feature type="domain" description="Histidine kinase" evidence="14">
    <location>
        <begin position="969"/>
        <end position="1131"/>
    </location>
</feature>
<comment type="catalytic activity">
    <reaction evidence="1">
        <text>ATP + protein L-histidine = ADP + protein N-phospho-L-histidine.</text>
        <dbReference type="EC" id="2.7.13.3"/>
    </reaction>
</comment>
<dbReference type="SMART" id="SM00448">
    <property type="entry name" value="REC"/>
    <property type="match status" value="1"/>
</dbReference>
<dbReference type="Pfam" id="PF07695">
    <property type="entry name" value="7TMR-DISM_7TM"/>
    <property type="match status" value="1"/>
</dbReference>
<evidence type="ECO:0000259" key="15">
    <source>
        <dbReference type="PROSITE" id="PS50110"/>
    </source>
</evidence>
<dbReference type="Pfam" id="PF00512">
    <property type="entry name" value="HisKA"/>
    <property type="match status" value="1"/>
</dbReference>
<dbReference type="PANTHER" id="PTHR43047">
    <property type="entry name" value="TWO-COMPONENT HISTIDINE PROTEIN KINASE"/>
    <property type="match status" value="1"/>
</dbReference>
<feature type="transmembrane region" description="Helical" evidence="13">
    <location>
        <begin position="272"/>
        <end position="290"/>
    </location>
</feature>
<evidence type="ECO:0000256" key="6">
    <source>
        <dbReference type="ARBA" id="ARBA00022679"/>
    </source>
</evidence>
<dbReference type="InterPro" id="IPR003661">
    <property type="entry name" value="HisK_dim/P_dom"/>
</dbReference>
<name>A0A1Y6CU33_9BACT</name>
<evidence type="ECO:0000256" key="13">
    <source>
        <dbReference type="SAM" id="Phobius"/>
    </source>
</evidence>
<dbReference type="GO" id="GO:0009927">
    <property type="term" value="F:histidine phosphotransfer kinase activity"/>
    <property type="evidence" value="ECO:0007669"/>
    <property type="project" value="TreeGrafter"/>
</dbReference>
<dbReference type="InterPro" id="IPR004358">
    <property type="entry name" value="Sig_transdc_His_kin-like_C"/>
</dbReference>
<evidence type="ECO:0000313" key="16">
    <source>
        <dbReference type="EMBL" id="SMF77201.1"/>
    </source>
</evidence>
<evidence type="ECO:0000256" key="8">
    <source>
        <dbReference type="ARBA" id="ARBA00022777"/>
    </source>
</evidence>
<keyword evidence="13" id="KW-1133">Transmembrane helix</keyword>
<proteinExistence type="predicted"/>
<keyword evidence="11 13" id="KW-0472">Membrane</keyword>
<organism evidence="16 17">
    <name type="scientific">Pseudobacteriovorax antillogorgiicola</name>
    <dbReference type="NCBI Taxonomy" id="1513793"/>
    <lineage>
        <taxon>Bacteria</taxon>
        <taxon>Pseudomonadati</taxon>
        <taxon>Bdellovibrionota</taxon>
        <taxon>Oligoflexia</taxon>
        <taxon>Oligoflexales</taxon>
        <taxon>Pseudobacteriovoracaceae</taxon>
        <taxon>Pseudobacteriovorax</taxon>
    </lineage>
</organism>
<dbReference type="InterPro" id="IPR036097">
    <property type="entry name" value="HisK_dim/P_sf"/>
</dbReference>
<keyword evidence="10" id="KW-0902">Two-component regulatory system</keyword>
<dbReference type="Proteomes" id="UP000192907">
    <property type="component" value="Unassembled WGS sequence"/>
</dbReference>
<dbReference type="Gene3D" id="1.10.287.130">
    <property type="match status" value="1"/>
</dbReference>
<feature type="domain" description="Response regulatory" evidence="15">
    <location>
        <begin position="695"/>
        <end position="811"/>
    </location>
</feature>
<dbReference type="PRINTS" id="PR00344">
    <property type="entry name" value="BCTRLSENSOR"/>
</dbReference>
<dbReference type="InterPro" id="IPR001789">
    <property type="entry name" value="Sig_transdc_resp-reg_receiver"/>
</dbReference>
<evidence type="ECO:0000256" key="10">
    <source>
        <dbReference type="ARBA" id="ARBA00023012"/>
    </source>
</evidence>
<evidence type="ECO:0000256" key="3">
    <source>
        <dbReference type="ARBA" id="ARBA00012438"/>
    </source>
</evidence>
<dbReference type="SUPFAM" id="SSF55874">
    <property type="entry name" value="ATPase domain of HSP90 chaperone/DNA topoisomerase II/histidine kinase"/>
    <property type="match status" value="2"/>
</dbReference>
<dbReference type="Gene3D" id="3.30.565.10">
    <property type="entry name" value="Histidine kinase-like ATPase, C-terminal domain"/>
    <property type="match status" value="2"/>
</dbReference>
<dbReference type="Pfam" id="PF02518">
    <property type="entry name" value="HATPase_c"/>
    <property type="match status" value="2"/>
</dbReference>
<keyword evidence="17" id="KW-1185">Reference proteome</keyword>
<gene>
    <name evidence="16" type="ORF">SAMN06296036_13111</name>
</gene>
<evidence type="ECO:0000256" key="11">
    <source>
        <dbReference type="ARBA" id="ARBA00023136"/>
    </source>
</evidence>
<protein>
    <recommendedName>
        <fullName evidence="3">histidine kinase</fullName>
        <ecNumber evidence="3">2.7.13.3</ecNumber>
    </recommendedName>
</protein>
<dbReference type="OrthoDB" id="9797605at2"/>
<keyword evidence="9" id="KW-0067">ATP-binding</keyword>
<dbReference type="AlphaFoldDB" id="A0A1Y6CU33"/>
<feature type="domain" description="Histidine kinase" evidence="14">
    <location>
        <begin position="432"/>
        <end position="654"/>
    </location>
</feature>
<dbReference type="GO" id="GO:0005524">
    <property type="term" value="F:ATP binding"/>
    <property type="evidence" value="ECO:0007669"/>
    <property type="project" value="UniProtKB-KW"/>
</dbReference>
<dbReference type="FunFam" id="3.30.565.10:FF:000023">
    <property type="entry name" value="PAS domain-containing sensor histidine kinase"/>
    <property type="match status" value="1"/>
</dbReference>
<keyword evidence="8 16" id="KW-0418">Kinase</keyword>
<keyword evidence="6" id="KW-0808">Transferase</keyword>
<dbReference type="InterPro" id="IPR003594">
    <property type="entry name" value="HATPase_dom"/>
</dbReference>
<dbReference type="PROSITE" id="PS50110">
    <property type="entry name" value="RESPONSE_REGULATORY"/>
    <property type="match status" value="1"/>
</dbReference>
<dbReference type="GO" id="GO:0005886">
    <property type="term" value="C:plasma membrane"/>
    <property type="evidence" value="ECO:0007669"/>
    <property type="project" value="UniProtKB-SubCell"/>
</dbReference>
<sequence>MFILGFYRPIFSTIGVWFTLLLWLSTPGFSKGLETGGSIDLSQRQDFDSTIPLSGDYHVWPKQILDQPPQSYETVPFTALPSSWRGADHPDSSGLATYLIRLTLPPSKTLGIYLSPNYSAQRLQIFHRGQLIGTIKQGIVGENANLETPQSRPQVLSLNGYQGQTLELLWNVSNFHHSRGGPKRVPVVGTLDLLQQDLSTRYILNTFLVTMLVIMALYHLGLFIQRPEDRTSIFFCLAMFSYSIFQGTNAYLPQFFFPDPHKDLESILNRSRYIALYLQLGFFITFIRYLQPGPLIQKMMLPLWVTSLSFVASALFMGPQIYTRGSIYFNYAQGILISATFLHLLYSILRRAKHSVLSTLGFSIYGLAILHDILVGIRVISGFYLISYAIGVFVLIQSYLLAQRFAQTYRDNERLILELAEKEKARTLFFHNTSHELRTPLNGIIGFLQFLSRGRYGELPEPAVSQINKCIRLAQSLKFQVNTILDLAKSKRGNLSLSNSLVSVEDIVTEVDDLATGLMLKKNNLSFKLEQKIADPELIIDREKFMTIIRNLLGNAFKFSDVQRANHVTMKMESQNQHLVIQVSDTGIGIPEDQLPYIFNEFRQVSGDARRMYEGTGLGLAMVKDLVKLMDGDLTVSSEPGTGTTFRVSIPSQSEVHATAGEENIGLFEDNQMPIPRNTRKNYDDKTKSESSDYHILVIDDNQTNCEVIQEILEQSHYRVNTVTSGEEGIRVARTIHPDMILLDMMMPNMSGEDVIKVLHDDSELKAIPIILITARASDDDRVFGLSLGADDYIAKPIHHEELLFRVKNILHRKELVASLTSWEERERLVQLGEMLRDLSHELKNVLSPHQLDESTVAFGCRQILEKVPMTHASWQLMIDFILSSQQHWTHNDDLSQFSFTSPEDRKDTNLRVMRSYLPQMKANDETRLDIWRALTKLSRKERQEVASAVQIISEFLAMRRQNEHGIALIRDILEYSRLSDQGHTCFLDDVVDSILKILSSKLGRLGVQVKYQGFSTPLRVGKLHMMQVLLNLVNNACDAVEDLAPKDRWIAIEARITEGNVNIKVSNGGPPIPEEIRTKLFQESFSGKGHQGFGLGLGISRRLIHKSHGHLDSPAQSKHPEFLITLPKVG</sequence>
<keyword evidence="13" id="KW-0812">Transmembrane</keyword>
<dbReference type="STRING" id="1513793.SAMN06296036_13111"/>
<feature type="transmembrane region" description="Helical" evidence="13">
    <location>
        <begin position="383"/>
        <end position="402"/>
    </location>
</feature>
<evidence type="ECO:0000256" key="5">
    <source>
        <dbReference type="ARBA" id="ARBA00022553"/>
    </source>
</evidence>
<dbReference type="InterPro" id="IPR005467">
    <property type="entry name" value="His_kinase_dom"/>
</dbReference>
<dbReference type="InterPro" id="IPR011006">
    <property type="entry name" value="CheY-like_superfamily"/>
</dbReference>
<dbReference type="CDD" id="cd17574">
    <property type="entry name" value="REC_OmpR"/>
    <property type="match status" value="1"/>
</dbReference>
<dbReference type="PROSITE" id="PS50109">
    <property type="entry name" value="HIS_KIN"/>
    <property type="match status" value="2"/>
</dbReference>
<dbReference type="Pfam" id="PF00072">
    <property type="entry name" value="Response_reg"/>
    <property type="match status" value="1"/>
</dbReference>
<dbReference type="EC" id="2.7.13.3" evidence="3"/>
<evidence type="ECO:0000256" key="1">
    <source>
        <dbReference type="ARBA" id="ARBA00000085"/>
    </source>
</evidence>
<dbReference type="SUPFAM" id="SSF52172">
    <property type="entry name" value="CheY-like"/>
    <property type="match status" value="1"/>
</dbReference>
<keyword evidence="5 12" id="KW-0597">Phosphoprotein</keyword>
<keyword evidence="4" id="KW-1003">Cell membrane</keyword>
<dbReference type="InterPro" id="IPR011623">
    <property type="entry name" value="7TMR_DISM_rcpt_extracell_dom1"/>
</dbReference>
<reference evidence="17" key="1">
    <citation type="submission" date="2017-04" db="EMBL/GenBank/DDBJ databases">
        <authorList>
            <person name="Varghese N."/>
            <person name="Submissions S."/>
        </authorList>
    </citation>
    <scope>NUCLEOTIDE SEQUENCE [LARGE SCALE GENOMIC DNA]</scope>
    <source>
        <strain evidence="17">RKEM611</strain>
    </source>
</reference>
<comment type="subcellular location">
    <subcellularLocation>
        <location evidence="2">Cell membrane</location>
    </subcellularLocation>
</comment>
<dbReference type="SMART" id="SM00387">
    <property type="entry name" value="HATPase_c"/>
    <property type="match status" value="2"/>
</dbReference>
<dbReference type="CDD" id="cd00082">
    <property type="entry name" value="HisKA"/>
    <property type="match status" value="1"/>
</dbReference>
<evidence type="ECO:0000256" key="9">
    <source>
        <dbReference type="ARBA" id="ARBA00022840"/>
    </source>
</evidence>
<dbReference type="SMART" id="SM00388">
    <property type="entry name" value="HisKA"/>
    <property type="match status" value="1"/>
</dbReference>
<evidence type="ECO:0000259" key="14">
    <source>
        <dbReference type="PROSITE" id="PS50109"/>
    </source>
</evidence>
<keyword evidence="7" id="KW-0547">Nucleotide-binding</keyword>
<evidence type="ECO:0000313" key="17">
    <source>
        <dbReference type="Proteomes" id="UP000192907"/>
    </source>
</evidence>
<evidence type="ECO:0000256" key="2">
    <source>
        <dbReference type="ARBA" id="ARBA00004236"/>
    </source>
</evidence>
<evidence type="ECO:0000256" key="7">
    <source>
        <dbReference type="ARBA" id="ARBA00022741"/>
    </source>
</evidence>
<accession>A0A1Y6CU33</accession>
<dbReference type="PANTHER" id="PTHR43047:SF72">
    <property type="entry name" value="OSMOSENSING HISTIDINE PROTEIN KINASE SLN1"/>
    <property type="match status" value="1"/>
</dbReference>
<feature type="modified residue" description="4-aspartylphosphate" evidence="12">
    <location>
        <position position="744"/>
    </location>
</feature>
<dbReference type="InterPro" id="IPR036890">
    <property type="entry name" value="HATPase_C_sf"/>
</dbReference>
<evidence type="ECO:0000256" key="12">
    <source>
        <dbReference type="PROSITE-ProRule" id="PRU00169"/>
    </source>
</evidence>
<dbReference type="SUPFAM" id="SSF47384">
    <property type="entry name" value="Homodimeric domain of signal transducing histidine kinase"/>
    <property type="match status" value="1"/>
</dbReference>
<feature type="transmembrane region" description="Helical" evidence="13">
    <location>
        <begin position="202"/>
        <end position="221"/>
    </location>
</feature>